<name>A0A918NDM3_9ACTN</name>
<feature type="compositionally biased region" description="Low complexity" evidence="1">
    <location>
        <begin position="33"/>
        <end position="52"/>
    </location>
</feature>
<reference evidence="2" key="2">
    <citation type="submission" date="2020-09" db="EMBL/GenBank/DDBJ databases">
        <authorList>
            <person name="Sun Q."/>
            <person name="Ohkuma M."/>
        </authorList>
    </citation>
    <scope>NUCLEOTIDE SEQUENCE</scope>
    <source>
        <strain evidence="2">JCM 4790</strain>
    </source>
</reference>
<evidence type="ECO:0000313" key="2">
    <source>
        <dbReference type="EMBL" id="GGX60200.1"/>
    </source>
</evidence>
<dbReference type="EMBL" id="BMVU01000003">
    <property type="protein sequence ID" value="GGX60200.1"/>
    <property type="molecule type" value="Genomic_DNA"/>
</dbReference>
<protein>
    <submittedName>
        <fullName evidence="2">Uncharacterized protein</fullName>
    </submittedName>
</protein>
<feature type="compositionally biased region" description="Low complexity" evidence="1">
    <location>
        <begin position="126"/>
        <end position="139"/>
    </location>
</feature>
<proteinExistence type="predicted"/>
<feature type="region of interest" description="Disordered" evidence="1">
    <location>
        <begin position="1"/>
        <end position="110"/>
    </location>
</feature>
<feature type="region of interest" description="Disordered" evidence="1">
    <location>
        <begin position="126"/>
        <end position="169"/>
    </location>
</feature>
<reference evidence="2" key="1">
    <citation type="journal article" date="2014" name="Int. J. Syst. Evol. Microbiol.">
        <title>Complete genome sequence of Corynebacterium casei LMG S-19264T (=DSM 44701T), isolated from a smear-ripened cheese.</title>
        <authorList>
            <consortium name="US DOE Joint Genome Institute (JGI-PGF)"/>
            <person name="Walter F."/>
            <person name="Albersmeier A."/>
            <person name="Kalinowski J."/>
            <person name="Ruckert C."/>
        </authorList>
    </citation>
    <scope>NUCLEOTIDE SEQUENCE</scope>
    <source>
        <strain evidence="2">JCM 4790</strain>
    </source>
</reference>
<dbReference type="Proteomes" id="UP000619244">
    <property type="component" value="Unassembled WGS sequence"/>
</dbReference>
<keyword evidence="3" id="KW-1185">Reference proteome</keyword>
<accession>A0A918NDM3</accession>
<comment type="caution">
    <text evidence="2">The sequence shown here is derived from an EMBL/GenBank/DDBJ whole genome shotgun (WGS) entry which is preliminary data.</text>
</comment>
<dbReference type="AlphaFoldDB" id="A0A918NDM3"/>
<evidence type="ECO:0000256" key="1">
    <source>
        <dbReference type="SAM" id="MobiDB-lite"/>
    </source>
</evidence>
<evidence type="ECO:0000313" key="3">
    <source>
        <dbReference type="Proteomes" id="UP000619244"/>
    </source>
</evidence>
<organism evidence="2 3">
    <name type="scientific">Streptomyces minutiscleroticus</name>
    <dbReference type="NCBI Taxonomy" id="68238"/>
    <lineage>
        <taxon>Bacteria</taxon>
        <taxon>Bacillati</taxon>
        <taxon>Actinomycetota</taxon>
        <taxon>Actinomycetes</taxon>
        <taxon>Kitasatosporales</taxon>
        <taxon>Streptomycetaceae</taxon>
        <taxon>Streptomyces</taxon>
    </lineage>
</organism>
<gene>
    <name evidence="2" type="ORF">GCM10010358_13420</name>
</gene>
<sequence>MRIDAAPGPGHRRSPGPAPSARHAGTAGGLLGDGQDPAGADGAAGVAPSGPGESEGTQEDALVGAGPATAEPLGATGLPVARRDPAATAELRAPPRRPSPSALTGAARCDGVRPADAHVWMDRARGLGPTRATGPPTGTCSNSWRPSPVPRPAEVPAGQPAAPSRQAPR</sequence>